<dbReference type="GeneID" id="27330335"/>
<evidence type="ECO:0000256" key="8">
    <source>
        <dbReference type="ARBA" id="ARBA00022840"/>
    </source>
</evidence>
<dbReference type="InterPro" id="IPR001650">
    <property type="entry name" value="Helicase_C-like"/>
</dbReference>
<keyword evidence="15" id="KW-1185">Reference proteome</keyword>
<keyword evidence="4 9" id="KW-0863">Zinc-finger</keyword>
<keyword evidence="3" id="KW-0547">Nucleotide-binding</keyword>
<dbReference type="GO" id="GO:0008094">
    <property type="term" value="F:ATP-dependent activity, acting on DNA"/>
    <property type="evidence" value="ECO:0007669"/>
    <property type="project" value="TreeGrafter"/>
</dbReference>
<sequence length="1137" mass="127909">MANNNNLAITSEIEDLQDDIAFREGLIASLQEMGTDENDGDVQEHRTEIRSQQNRIRALQRTMNKNSVGNPVNRQGPSSQEAHSASGARLSQANASHLDRKRHRNYVSGDDDHFLHPSKSRRTTPSSCFTTALSPAESFGSVESLPELSALFGPEEDIERNNQLWRRLEERKKQEEADAELARVLSQQWSQEDATQEPLPTAQQADYTQQFLSSDGTLNRRPATAYAANEGRRSNSSGSASTPGLQSTDTRPNHSFVFTASEPSGYRGPNKQDPLTTRTLFSAPQRTSEEESGRSQPYPAWAQSSSTLLSGAMPGAFPGSQHPISTGGSSVYNLTSYNGASSSLNSSQSFTLRSNSFNPPSLPFGAPSSMPHSYLRDQYSDPTKTQEEIETLMKHIRPDEEFTPDQVTQQPKELGATMMPHQLYGLTWMQKMEDGSNKGGILADDMGLGKTIQSIALVLSRPPPSNKHLPTLVVAPVALMQQWKRELENMVMARHRLNVFILHGQTRNTTWSALRAYDVVLTTYGLLSSELKRKLDWEEKVKRIPDAREDCPVLGERSHFHRIILDEAQNIKNARTKSAIASCRVNADHRWALTGTPMQNNVEEMFSLVKFCRIRPYNEWERFRQDISQPLKMTWASRKEKGMKTLQALLRAILLRRTKHSKINGQPILQLPDKHTVEERVVFNEDELTFYKALEAKAQIQINKYIQKNTIGRNYSHALVLLLRLRQAACHPHLVTQSKDFTQAAANLDSNDLITNAIELKADVVKRLIDADSFECPICMDVDENPALFPCGHSLCNDCLSKLVDQATNDAEGRPKCPHCRSHIDAHKVTDVMSFYRVHCPEREGVEPLPEVDSDSDSASESSDESDQDEGDDLRGFIVYDDDDKPGGKVPKRSKTNKDKKSSKTKNKSKPHDAFKSLAQLRKEGLKSKHAKRKYLKRLRKTFVTSAKIDRTVQLLEEIRDRGENEKTIIFSNFTSFLDLLEVPLHDHQDFRHYVRYDGSMSPTDRNNAVLEFTDNPHCNIILVSLKAGNSGLNLTAANHVIMLDPFWNPFVEFQAADRCYRIGQKREVTVHRVLIGEGEDSEAEPTPGGFTVEDRILALQEKKRQLVETALDESAGKEVARLGVRELGYLFGLNQL</sequence>
<dbReference type="GO" id="GO:0005524">
    <property type="term" value="F:ATP binding"/>
    <property type="evidence" value="ECO:0007669"/>
    <property type="project" value="UniProtKB-KW"/>
</dbReference>
<reference evidence="14 15" key="1">
    <citation type="submission" date="2015-01" db="EMBL/GenBank/DDBJ databases">
        <title>The Genome Sequence of Exophiala spinifera CBS89968.</title>
        <authorList>
            <consortium name="The Broad Institute Genomics Platform"/>
            <person name="Cuomo C."/>
            <person name="de Hoog S."/>
            <person name="Gorbushina A."/>
            <person name="Stielow B."/>
            <person name="Teixiera M."/>
            <person name="Abouelleil A."/>
            <person name="Chapman S.B."/>
            <person name="Priest M."/>
            <person name="Young S.K."/>
            <person name="Wortman J."/>
            <person name="Nusbaum C."/>
            <person name="Birren B."/>
        </authorList>
    </citation>
    <scope>NUCLEOTIDE SEQUENCE [LARGE SCALE GENOMIC DNA]</scope>
    <source>
        <strain evidence="14 15">CBS 89968</strain>
    </source>
</reference>
<dbReference type="CDD" id="cd18793">
    <property type="entry name" value="SF2_C_SNF"/>
    <property type="match status" value="1"/>
</dbReference>
<dbReference type="STRING" id="91928.A0A0D2BJ88"/>
<dbReference type="Gene3D" id="3.40.50.300">
    <property type="entry name" value="P-loop containing nucleotide triphosphate hydrolases"/>
    <property type="match status" value="1"/>
</dbReference>
<dbReference type="EMBL" id="KN847493">
    <property type="protein sequence ID" value="KIW18963.1"/>
    <property type="molecule type" value="Genomic_DNA"/>
</dbReference>
<dbReference type="InterPro" id="IPR050628">
    <property type="entry name" value="SNF2_RAD54_helicase_TF"/>
</dbReference>
<protein>
    <submittedName>
        <fullName evidence="14">Uncharacterized protein</fullName>
    </submittedName>
</protein>
<dbReference type="InterPro" id="IPR013083">
    <property type="entry name" value="Znf_RING/FYVE/PHD"/>
</dbReference>
<dbReference type="GO" id="GO:0016787">
    <property type="term" value="F:hydrolase activity"/>
    <property type="evidence" value="ECO:0007669"/>
    <property type="project" value="UniProtKB-KW"/>
</dbReference>
<dbReference type="SUPFAM" id="SSF57850">
    <property type="entry name" value="RING/U-box"/>
    <property type="match status" value="1"/>
</dbReference>
<dbReference type="CDD" id="cd18008">
    <property type="entry name" value="DEXDc_SHPRH-like"/>
    <property type="match status" value="1"/>
</dbReference>
<evidence type="ECO:0000256" key="9">
    <source>
        <dbReference type="PROSITE-ProRule" id="PRU00175"/>
    </source>
</evidence>
<feature type="compositionally biased region" description="Polar residues" evidence="10">
    <location>
        <begin position="62"/>
        <end position="95"/>
    </location>
</feature>
<dbReference type="PROSITE" id="PS51192">
    <property type="entry name" value="HELICASE_ATP_BIND_1"/>
    <property type="match status" value="1"/>
</dbReference>
<evidence type="ECO:0000256" key="4">
    <source>
        <dbReference type="ARBA" id="ARBA00022771"/>
    </source>
</evidence>
<dbReference type="PROSITE" id="PS00518">
    <property type="entry name" value="ZF_RING_1"/>
    <property type="match status" value="1"/>
</dbReference>
<dbReference type="InterPro" id="IPR017907">
    <property type="entry name" value="Znf_RING_CS"/>
</dbReference>
<evidence type="ECO:0000256" key="5">
    <source>
        <dbReference type="ARBA" id="ARBA00022801"/>
    </source>
</evidence>
<feature type="compositionally biased region" description="Acidic residues" evidence="10">
    <location>
        <begin position="850"/>
        <end position="872"/>
    </location>
</feature>
<gene>
    <name evidence="14" type="ORF">PV08_03252</name>
</gene>
<feature type="domain" description="Helicase C-terminal" evidence="13">
    <location>
        <begin position="951"/>
        <end position="1116"/>
    </location>
</feature>
<keyword evidence="5" id="KW-0378">Hydrolase</keyword>
<feature type="region of interest" description="Disordered" evidence="10">
    <location>
        <begin position="226"/>
        <end position="303"/>
    </location>
</feature>
<dbReference type="HOGENOM" id="CLU_000315_2_0_1"/>
<dbReference type="Gene3D" id="3.30.40.10">
    <property type="entry name" value="Zinc/RING finger domain, C3HC4 (zinc finger)"/>
    <property type="match status" value="1"/>
</dbReference>
<dbReference type="SMART" id="SM00490">
    <property type="entry name" value="HELICc"/>
    <property type="match status" value="1"/>
</dbReference>
<dbReference type="GO" id="GO:0000724">
    <property type="term" value="P:double-strand break repair via homologous recombination"/>
    <property type="evidence" value="ECO:0007669"/>
    <property type="project" value="TreeGrafter"/>
</dbReference>
<evidence type="ECO:0000259" key="11">
    <source>
        <dbReference type="PROSITE" id="PS50089"/>
    </source>
</evidence>
<dbReference type="Pfam" id="PF00271">
    <property type="entry name" value="Helicase_C"/>
    <property type="match status" value="1"/>
</dbReference>
<keyword evidence="8" id="KW-0067">ATP-binding</keyword>
<dbReference type="PANTHER" id="PTHR45626">
    <property type="entry name" value="TRANSCRIPTION TERMINATION FACTOR 2-RELATED"/>
    <property type="match status" value="1"/>
</dbReference>
<evidence type="ECO:0000313" key="15">
    <source>
        <dbReference type="Proteomes" id="UP000053328"/>
    </source>
</evidence>
<accession>A0A0D2BJ88</accession>
<dbReference type="InterPro" id="IPR000330">
    <property type="entry name" value="SNF2_N"/>
</dbReference>
<dbReference type="InterPro" id="IPR049730">
    <property type="entry name" value="SNF2/RAD54-like_C"/>
</dbReference>
<keyword evidence="7" id="KW-0862">Zinc</keyword>
<feature type="domain" description="Helicase ATP-binding" evidence="12">
    <location>
        <begin position="431"/>
        <end position="615"/>
    </location>
</feature>
<dbReference type="Proteomes" id="UP000053328">
    <property type="component" value="Unassembled WGS sequence"/>
</dbReference>
<dbReference type="Pfam" id="PF00176">
    <property type="entry name" value="SNF2-rel_dom"/>
    <property type="match status" value="1"/>
</dbReference>
<keyword evidence="2" id="KW-0479">Metal-binding</keyword>
<dbReference type="OrthoDB" id="423559at2759"/>
<comment type="similarity">
    <text evidence="1">Belongs to the SNF2/RAD54 helicase family.</text>
</comment>
<dbReference type="CDD" id="cd16449">
    <property type="entry name" value="RING-HC"/>
    <property type="match status" value="1"/>
</dbReference>
<dbReference type="InterPro" id="IPR014001">
    <property type="entry name" value="Helicase_ATP-bd"/>
</dbReference>
<dbReference type="InterPro" id="IPR027417">
    <property type="entry name" value="P-loop_NTPase"/>
</dbReference>
<dbReference type="AlphaFoldDB" id="A0A0D2BJ88"/>
<dbReference type="GO" id="GO:0004386">
    <property type="term" value="F:helicase activity"/>
    <property type="evidence" value="ECO:0007669"/>
    <property type="project" value="UniProtKB-KW"/>
</dbReference>
<evidence type="ECO:0000256" key="6">
    <source>
        <dbReference type="ARBA" id="ARBA00022806"/>
    </source>
</evidence>
<dbReference type="SUPFAM" id="SSF52540">
    <property type="entry name" value="P-loop containing nucleoside triphosphate hydrolases"/>
    <property type="match status" value="2"/>
</dbReference>
<feature type="compositionally biased region" description="Polar residues" evidence="10">
    <location>
        <begin position="234"/>
        <end position="250"/>
    </location>
</feature>
<evidence type="ECO:0000256" key="7">
    <source>
        <dbReference type="ARBA" id="ARBA00022833"/>
    </source>
</evidence>
<dbReference type="InterPro" id="IPR001841">
    <property type="entry name" value="Znf_RING"/>
</dbReference>
<dbReference type="GO" id="GO:0005634">
    <property type="term" value="C:nucleus"/>
    <property type="evidence" value="ECO:0007669"/>
    <property type="project" value="TreeGrafter"/>
</dbReference>
<proteinExistence type="inferred from homology"/>
<dbReference type="RefSeq" id="XP_016239179.1">
    <property type="nucleotide sequence ID" value="XM_016377609.1"/>
</dbReference>
<feature type="region of interest" description="Disordered" evidence="10">
    <location>
        <begin position="846"/>
        <end position="913"/>
    </location>
</feature>
<feature type="compositionally biased region" description="Polar residues" evidence="10">
    <location>
        <begin position="273"/>
        <end position="286"/>
    </location>
</feature>
<dbReference type="SMART" id="SM00487">
    <property type="entry name" value="DEXDc"/>
    <property type="match status" value="1"/>
</dbReference>
<dbReference type="VEuPathDB" id="FungiDB:PV08_03252"/>
<feature type="region of interest" description="Disordered" evidence="10">
    <location>
        <begin position="62"/>
        <end position="129"/>
    </location>
</feature>
<dbReference type="Gene3D" id="3.40.50.10810">
    <property type="entry name" value="Tandem AAA-ATPase domain"/>
    <property type="match status" value="1"/>
</dbReference>
<dbReference type="GO" id="GO:0005737">
    <property type="term" value="C:cytoplasm"/>
    <property type="evidence" value="ECO:0007669"/>
    <property type="project" value="TreeGrafter"/>
</dbReference>
<evidence type="ECO:0000256" key="1">
    <source>
        <dbReference type="ARBA" id="ARBA00007025"/>
    </source>
</evidence>
<feature type="domain" description="RING-type" evidence="11">
    <location>
        <begin position="776"/>
        <end position="821"/>
    </location>
</feature>
<dbReference type="GO" id="GO:0008270">
    <property type="term" value="F:zinc ion binding"/>
    <property type="evidence" value="ECO:0007669"/>
    <property type="project" value="UniProtKB-KW"/>
</dbReference>
<evidence type="ECO:0000256" key="3">
    <source>
        <dbReference type="ARBA" id="ARBA00022741"/>
    </source>
</evidence>
<dbReference type="PANTHER" id="PTHR45626:SF16">
    <property type="entry name" value="ATP-DEPENDENT HELICASE ULS1"/>
    <property type="match status" value="1"/>
</dbReference>
<evidence type="ECO:0000313" key="14">
    <source>
        <dbReference type="EMBL" id="KIW18963.1"/>
    </source>
</evidence>
<evidence type="ECO:0000256" key="2">
    <source>
        <dbReference type="ARBA" id="ARBA00022723"/>
    </source>
</evidence>
<dbReference type="SMART" id="SM00184">
    <property type="entry name" value="RING"/>
    <property type="match status" value="1"/>
</dbReference>
<evidence type="ECO:0000256" key="10">
    <source>
        <dbReference type="SAM" id="MobiDB-lite"/>
    </source>
</evidence>
<dbReference type="PROSITE" id="PS50089">
    <property type="entry name" value="ZF_RING_2"/>
    <property type="match status" value="1"/>
</dbReference>
<evidence type="ECO:0000259" key="12">
    <source>
        <dbReference type="PROSITE" id="PS51192"/>
    </source>
</evidence>
<dbReference type="Pfam" id="PF13920">
    <property type="entry name" value="zf-C3HC4_3"/>
    <property type="match status" value="1"/>
</dbReference>
<dbReference type="PROSITE" id="PS51194">
    <property type="entry name" value="HELICASE_CTER"/>
    <property type="match status" value="1"/>
</dbReference>
<name>A0A0D2BJ88_9EURO</name>
<keyword evidence="6" id="KW-0347">Helicase</keyword>
<evidence type="ECO:0000259" key="13">
    <source>
        <dbReference type="PROSITE" id="PS51194"/>
    </source>
</evidence>
<dbReference type="InterPro" id="IPR038718">
    <property type="entry name" value="SNF2-like_sf"/>
</dbReference>
<organism evidence="14 15">
    <name type="scientific">Exophiala spinifera</name>
    <dbReference type="NCBI Taxonomy" id="91928"/>
    <lineage>
        <taxon>Eukaryota</taxon>
        <taxon>Fungi</taxon>
        <taxon>Dikarya</taxon>
        <taxon>Ascomycota</taxon>
        <taxon>Pezizomycotina</taxon>
        <taxon>Eurotiomycetes</taxon>
        <taxon>Chaetothyriomycetidae</taxon>
        <taxon>Chaetothyriales</taxon>
        <taxon>Herpotrichiellaceae</taxon>
        <taxon>Exophiala</taxon>
    </lineage>
</organism>